<dbReference type="Proteomes" id="UP000321026">
    <property type="component" value="Unassembled WGS sequence"/>
</dbReference>
<gene>
    <name evidence="1" type="ORF">E6Q11_05065</name>
</gene>
<dbReference type="EMBL" id="SSDS01000080">
    <property type="protein sequence ID" value="TXG76220.1"/>
    <property type="molecule type" value="Genomic_DNA"/>
</dbReference>
<sequence length="59" mass="6782">MRIGPFMDIVELAELMGKGTSLRHAQIFRELLVTLHYSKDTFDIPTSEWNSMLSEIKAL</sequence>
<name>A0A5C7J404_9BACT</name>
<reference evidence="1 2" key="1">
    <citation type="submission" date="2018-09" db="EMBL/GenBank/DDBJ databases">
        <title>Metagenome Assembled Genomes from an Advanced Water Purification Facility.</title>
        <authorList>
            <person name="Stamps B.W."/>
            <person name="Spear J.R."/>
        </authorList>
    </citation>
    <scope>NUCLEOTIDE SEQUENCE [LARGE SCALE GENOMIC DNA]</scope>
    <source>
        <strain evidence="1">Bin_63_2</strain>
    </source>
</reference>
<organism evidence="1 2">
    <name type="scientific">Candidatus Dojkabacteria bacterium</name>
    <dbReference type="NCBI Taxonomy" id="2099670"/>
    <lineage>
        <taxon>Bacteria</taxon>
        <taxon>Candidatus Dojkabacteria</taxon>
    </lineage>
</organism>
<proteinExistence type="predicted"/>
<protein>
    <submittedName>
        <fullName evidence="1">Uncharacterized protein</fullName>
    </submittedName>
</protein>
<dbReference type="AlphaFoldDB" id="A0A5C7J404"/>
<comment type="caution">
    <text evidence="1">The sequence shown here is derived from an EMBL/GenBank/DDBJ whole genome shotgun (WGS) entry which is preliminary data.</text>
</comment>
<evidence type="ECO:0000313" key="2">
    <source>
        <dbReference type="Proteomes" id="UP000321026"/>
    </source>
</evidence>
<accession>A0A5C7J404</accession>
<evidence type="ECO:0000313" key="1">
    <source>
        <dbReference type="EMBL" id="TXG76220.1"/>
    </source>
</evidence>